<gene>
    <name evidence="2" type="ORF">M011DRAFT_67461</name>
</gene>
<proteinExistence type="predicted"/>
<organism evidence="2 3">
    <name type="scientific">Sporormia fimetaria CBS 119925</name>
    <dbReference type="NCBI Taxonomy" id="1340428"/>
    <lineage>
        <taxon>Eukaryota</taxon>
        <taxon>Fungi</taxon>
        <taxon>Dikarya</taxon>
        <taxon>Ascomycota</taxon>
        <taxon>Pezizomycotina</taxon>
        <taxon>Dothideomycetes</taxon>
        <taxon>Pleosporomycetidae</taxon>
        <taxon>Pleosporales</taxon>
        <taxon>Sporormiaceae</taxon>
        <taxon>Sporormia</taxon>
    </lineage>
</organism>
<keyword evidence="3" id="KW-1185">Reference proteome</keyword>
<sequence>MYASMLNFRFGKQSAHPTEQWRFSMHIAASVRREEERDAGRAYICITSVQTTNGIKYLAKICSVIMMPALFITTTLTALQPALALAESKTRTQKRGLHDGVACLILNSETQNRTWRSMQLDFKHYASRASR</sequence>
<keyword evidence="1" id="KW-1133">Transmembrane helix</keyword>
<dbReference type="Proteomes" id="UP000799440">
    <property type="component" value="Unassembled WGS sequence"/>
</dbReference>
<keyword evidence="1" id="KW-0812">Transmembrane</keyword>
<keyword evidence="1" id="KW-0472">Membrane</keyword>
<protein>
    <submittedName>
        <fullName evidence="2">Uncharacterized protein</fullName>
    </submittedName>
</protein>
<evidence type="ECO:0000313" key="2">
    <source>
        <dbReference type="EMBL" id="KAF2746822.1"/>
    </source>
</evidence>
<feature type="transmembrane region" description="Helical" evidence="1">
    <location>
        <begin position="57"/>
        <end position="85"/>
    </location>
</feature>
<accession>A0A6A6V839</accession>
<dbReference type="AlphaFoldDB" id="A0A6A6V839"/>
<evidence type="ECO:0000313" key="3">
    <source>
        <dbReference type="Proteomes" id="UP000799440"/>
    </source>
</evidence>
<reference evidence="2" key="1">
    <citation type="journal article" date="2020" name="Stud. Mycol.">
        <title>101 Dothideomycetes genomes: a test case for predicting lifestyles and emergence of pathogens.</title>
        <authorList>
            <person name="Haridas S."/>
            <person name="Albert R."/>
            <person name="Binder M."/>
            <person name="Bloem J."/>
            <person name="Labutti K."/>
            <person name="Salamov A."/>
            <person name="Andreopoulos B."/>
            <person name="Baker S."/>
            <person name="Barry K."/>
            <person name="Bills G."/>
            <person name="Bluhm B."/>
            <person name="Cannon C."/>
            <person name="Castanera R."/>
            <person name="Culley D."/>
            <person name="Daum C."/>
            <person name="Ezra D."/>
            <person name="Gonzalez J."/>
            <person name="Henrissat B."/>
            <person name="Kuo A."/>
            <person name="Liang C."/>
            <person name="Lipzen A."/>
            <person name="Lutzoni F."/>
            <person name="Magnuson J."/>
            <person name="Mondo S."/>
            <person name="Nolan M."/>
            <person name="Ohm R."/>
            <person name="Pangilinan J."/>
            <person name="Park H.-J."/>
            <person name="Ramirez L."/>
            <person name="Alfaro M."/>
            <person name="Sun H."/>
            <person name="Tritt A."/>
            <person name="Yoshinaga Y."/>
            <person name="Zwiers L.-H."/>
            <person name="Turgeon B."/>
            <person name="Goodwin S."/>
            <person name="Spatafora J."/>
            <person name="Crous P."/>
            <person name="Grigoriev I."/>
        </authorList>
    </citation>
    <scope>NUCLEOTIDE SEQUENCE</scope>
    <source>
        <strain evidence="2">CBS 119925</strain>
    </source>
</reference>
<dbReference type="EMBL" id="MU006575">
    <property type="protein sequence ID" value="KAF2746822.1"/>
    <property type="molecule type" value="Genomic_DNA"/>
</dbReference>
<evidence type="ECO:0000256" key="1">
    <source>
        <dbReference type="SAM" id="Phobius"/>
    </source>
</evidence>
<name>A0A6A6V839_9PLEO</name>